<dbReference type="Pfam" id="PF19266">
    <property type="entry name" value="CIS_tube"/>
    <property type="match status" value="1"/>
</dbReference>
<dbReference type="GeneID" id="83620346"/>
<dbReference type="InterPro" id="IPR045361">
    <property type="entry name" value="CIS_tube_prot_N"/>
</dbReference>
<dbReference type="InterPro" id="IPR018392">
    <property type="entry name" value="LysM"/>
</dbReference>
<dbReference type="Pfam" id="PF01476">
    <property type="entry name" value="LysM"/>
    <property type="match status" value="1"/>
</dbReference>
<feature type="domain" description="LysM" evidence="2">
    <location>
        <begin position="203"/>
        <end position="250"/>
    </location>
</feature>
<reference evidence="3" key="1">
    <citation type="submission" date="2022-09" db="EMBL/GenBank/DDBJ databases">
        <title>The genome sequence of Rhodococcus aetherivorans N1.</title>
        <authorList>
            <person name="Jiang W."/>
        </authorList>
    </citation>
    <scope>NUCLEOTIDE SEQUENCE</scope>
    <source>
        <strain evidence="3">N1</strain>
    </source>
</reference>
<evidence type="ECO:0000259" key="2">
    <source>
        <dbReference type="PROSITE" id="PS51782"/>
    </source>
</evidence>
<name>A0AA46P373_9NOCA</name>
<accession>A0AA46P373</accession>
<dbReference type="EMBL" id="CP106982">
    <property type="protein sequence ID" value="UYF95683.1"/>
    <property type="molecule type" value="Genomic_DNA"/>
</dbReference>
<dbReference type="Proteomes" id="UP001163947">
    <property type="component" value="Chromosome"/>
</dbReference>
<evidence type="ECO:0000256" key="1">
    <source>
        <dbReference type="SAM" id="MobiDB-lite"/>
    </source>
</evidence>
<evidence type="ECO:0000313" key="4">
    <source>
        <dbReference type="Proteomes" id="UP001163947"/>
    </source>
</evidence>
<feature type="region of interest" description="Disordered" evidence="1">
    <location>
        <begin position="1"/>
        <end position="37"/>
    </location>
</feature>
<organism evidence="3 4">
    <name type="scientific">Rhodococcus aetherivorans</name>
    <dbReference type="NCBI Taxonomy" id="191292"/>
    <lineage>
        <taxon>Bacteria</taxon>
        <taxon>Bacillati</taxon>
        <taxon>Actinomycetota</taxon>
        <taxon>Actinomycetes</taxon>
        <taxon>Mycobacteriales</taxon>
        <taxon>Nocardiaceae</taxon>
        <taxon>Rhodococcus</taxon>
    </lineage>
</organism>
<dbReference type="AlphaFoldDB" id="A0AA46P373"/>
<dbReference type="PROSITE" id="PS51782">
    <property type="entry name" value="LYSM"/>
    <property type="match status" value="1"/>
</dbReference>
<feature type="region of interest" description="Disordered" evidence="1">
    <location>
        <begin position="73"/>
        <end position="94"/>
    </location>
</feature>
<sequence length="264" mass="28303">MSDPIALANTPGTAPAKKAGKAAAKKPSPPPEAQSHAELLLYKAEKAVGGSKRGSSLGTIAFQFNPKEITISKSAKWDRSPAKGTKKAGPPEYSGPEPCKLTLEMFFDATFKQDTDVAKCVDKLFSCCVPVDEKDKKPMPPLVVLKWGGTTSFNAFVTQVSAKYTLFSASGKPIRAVCSVSLEEMPGETSRQNPSSGSVTHSRVHEVIEGDTLHLLAYREYGDPAMWRAVAAYNGIDDPTRLPPGRSLVLPNVTDLLTKIGSLR</sequence>
<dbReference type="Gene3D" id="3.10.350.10">
    <property type="entry name" value="LysM domain"/>
    <property type="match status" value="1"/>
</dbReference>
<proteinExistence type="predicted"/>
<evidence type="ECO:0000313" key="3">
    <source>
        <dbReference type="EMBL" id="UYF95683.1"/>
    </source>
</evidence>
<protein>
    <submittedName>
        <fullName evidence="3">LysM peptidoglycan-binding domain-containing protein</fullName>
    </submittedName>
</protein>
<gene>
    <name evidence="3" type="ORF">OCS65_07975</name>
</gene>
<dbReference type="InterPro" id="IPR036779">
    <property type="entry name" value="LysM_dom_sf"/>
</dbReference>
<dbReference type="RefSeq" id="WP_065922222.1">
    <property type="nucleotide sequence ID" value="NZ_CP101842.1"/>
</dbReference>